<accession>A0A645CZG1</accession>
<gene>
    <name evidence="1" type="ORF">SDC9_129020</name>
</gene>
<evidence type="ECO:0000313" key="1">
    <source>
        <dbReference type="EMBL" id="MPM81962.1"/>
    </source>
</evidence>
<reference evidence="1" key="1">
    <citation type="submission" date="2019-08" db="EMBL/GenBank/DDBJ databases">
        <authorList>
            <person name="Kucharzyk K."/>
            <person name="Murdoch R.W."/>
            <person name="Higgins S."/>
            <person name="Loffler F."/>
        </authorList>
    </citation>
    <scope>NUCLEOTIDE SEQUENCE</scope>
</reference>
<name>A0A645CZG1_9ZZZZ</name>
<dbReference type="EMBL" id="VSSQ01031173">
    <property type="protein sequence ID" value="MPM81962.1"/>
    <property type="molecule type" value="Genomic_DNA"/>
</dbReference>
<sequence length="66" mass="7596">MGRLGAEIRNDQKATFFEQGAQFIHNLAWRPKQREGTFRQDRVKRIGRKRQCARIAGIGTNAVIRA</sequence>
<protein>
    <submittedName>
        <fullName evidence="1">Uncharacterized protein</fullName>
    </submittedName>
</protein>
<proteinExistence type="predicted"/>
<dbReference type="AlphaFoldDB" id="A0A645CZG1"/>
<comment type="caution">
    <text evidence="1">The sequence shown here is derived from an EMBL/GenBank/DDBJ whole genome shotgun (WGS) entry which is preliminary data.</text>
</comment>
<organism evidence="1">
    <name type="scientific">bioreactor metagenome</name>
    <dbReference type="NCBI Taxonomy" id="1076179"/>
    <lineage>
        <taxon>unclassified sequences</taxon>
        <taxon>metagenomes</taxon>
        <taxon>ecological metagenomes</taxon>
    </lineage>
</organism>